<keyword evidence="2 5" id="KW-0798">TonB box</keyword>
<evidence type="ECO:0000259" key="7">
    <source>
        <dbReference type="Pfam" id="PF00593"/>
    </source>
</evidence>
<dbReference type="Proteomes" id="UP001197214">
    <property type="component" value="Unassembled WGS sequence"/>
</dbReference>
<proteinExistence type="inferred from homology"/>
<dbReference type="CDD" id="cd01347">
    <property type="entry name" value="ligand_gated_channel"/>
    <property type="match status" value="1"/>
</dbReference>
<evidence type="ECO:0000259" key="8">
    <source>
        <dbReference type="Pfam" id="PF07715"/>
    </source>
</evidence>
<keyword evidence="3 9" id="KW-0675">Receptor</keyword>
<dbReference type="PROSITE" id="PS52016">
    <property type="entry name" value="TONB_DEPENDENT_REC_3"/>
    <property type="match status" value="1"/>
</dbReference>
<dbReference type="InterPro" id="IPR000531">
    <property type="entry name" value="Beta-barrel_TonB"/>
</dbReference>
<feature type="signal peptide" evidence="6">
    <location>
        <begin position="1"/>
        <end position="23"/>
    </location>
</feature>
<organism evidence="9 10">
    <name type="scientific">Stakelama flava</name>
    <dbReference type="NCBI Taxonomy" id="2860338"/>
    <lineage>
        <taxon>Bacteria</taxon>
        <taxon>Pseudomonadati</taxon>
        <taxon>Pseudomonadota</taxon>
        <taxon>Alphaproteobacteria</taxon>
        <taxon>Sphingomonadales</taxon>
        <taxon>Sphingomonadaceae</taxon>
        <taxon>Stakelama</taxon>
    </lineage>
</organism>
<keyword evidence="4" id="KW-0812">Transmembrane</keyword>
<dbReference type="RefSeq" id="WP_219239309.1">
    <property type="nucleotide sequence ID" value="NZ_JAHWZX010000020.1"/>
</dbReference>
<name>A0ABS6XPN4_9SPHN</name>
<gene>
    <name evidence="9" type="ORF">KY084_15080</name>
</gene>
<dbReference type="PANTHER" id="PTHR32552:SF74">
    <property type="entry name" value="HYDROXAMATE SIDEROPHORE RECEPTOR FHUE"/>
    <property type="match status" value="1"/>
</dbReference>
<dbReference type="PANTHER" id="PTHR32552">
    <property type="entry name" value="FERRICHROME IRON RECEPTOR-RELATED"/>
    <property type="match status" value="1"/>
</dbReference>
<dbReference type="InterPro" id="IPR039426">
    <property type="entry name" value="TonB-dep_rcpt-like"/>
</dbReference>
<evidence type="ECO:0000256" key="2">
    <source>
        <dbReference type="ARBA" id="ARBA00023077"/>
    </source>
</evidence>
<dbReference type="Pfam" id="PF00593">
    <property type="entry name" value="TonB_dep_Rec_b-barrel"/>
    <property type="match status" value="1"/>
</dbReference>
<dbReference type="InterPro" id="IPR010105">
    <property type="entry name" value="TonB_sidphr_rcpt"/>
</dbReference>
<evidence type="ECO:0000256" key="5">
    <source>
        <dbReference type="RuleBase" id="RU003357"/>
    </source>
</evidence>
<evidence type="ECO:0000313" key="10">
    <source>
        <dbReference type="Proteomes" id="UP001197214"/>
    </source>
</evidence>
<comment type="similarity">
    <text evidence="1 4 5">Belongs to the TonB-dependent receptor family.</text>
</comment>
<evidence type="ECO:0000256" key="6">
    <source>
        <dbReference type="SAM" id="SignalP"/>
    </source>
</evidence>
<comment type="caution">
    <text evidence="9">The sequence shown here is derived from an EMBL/GenBank/DDBJ whole genome shotgun (WGS) entry which is preliminary data.</text>
</comment>
<accession>A0ABS6XPN4</accession>
<keyword evidence="4 5" id="KW-0472">Membrane</keyword>
<reference evidence="9 10" key="1">
    <citation type="submission" date="2021-07" db="EMBL/GenBank/DDBJ databases">
        <title>Stakelama flava sp. nov., a novel endophytic bacterium isolated from branch of Kandelia candel.</title>
        <authorList>
            <person name="Tuo L."/>
        </authorList>
    </citation>
    <scope>NUCLEOTIDE SEQUENCE [LARGE SCALE GENOMIC DNA]</scope>
    <source>
        <strain evidence="9 10">CBK3Z-3</strain>
    </source>
</reference>
<protein>
    <submittedName>
        <fullName evidence="9">TonB-dependent siderophore receptor</fullName>
    </submittedName>
</protein>
<evidence type="ECO:0000256" key="4">
    <source>
        <dbReference type="PROSITE-ProRule" id="PRU01360"/>
    </source>
</evidence>
<keyword evidence="4" id="KW-0813">Transport</keyword>
<evidence type="ECO:0000313" key="9">
    <source>
        <dbReference type="EMBL" id="MBW4332184.1"/>
    </source>
</evidence>
<dbReference type="InterPro" id="IPR012910">
    <property type="entry name" value="Plug_dom"/>
</dbReference>
<evidence type="ECO:0000256" key="1">
    <source>
        <dbReference type="ARBA" id="ARBA00009810"/>
    </source>
</evidence>
<dbReference type="NCBIfam" id="TIGR01783">
    <property type="entry name" value="TonB-siderophor"/>
    <property type="match status" value="1"/>
</dbReference>
<keyword evidence="6" id="KW-0732">Signal</keyword>
<sequence>MRSSIRMLLVTTASLTLPLAAHAKNARDAEENPPQSRDITVTGVAESESFAVTGLPLSLRETPQSVTTINRERIDDFALNNVNDLLDQAVGVTVERAETDRVEYTSRGFDITNFQVDGIGLPLLFSIQYGDLDTTLFDQVQVVRGANALMTGVGNPSATINYVRKRPTDDFHLSLSGQIGSWDDRRVDADVNVPLDSQGKVAARLIYAHEKQDSYLDYRKTDREVYGALLSWKITPELKATAGYSRQENNVEGNLWGALPLLYTDGTRIDYPSSASTSAPWTYWNHTTQSAFAELAYTLPGGWSARGVFTYNHKDREGVLLYAYGYPDRETHQGIAGMAGRYPDTEDQYIGDLYASGPFTLFGREHELSFGFSTARRDYTEAEAFSSDAITYPGIPGLDDFTIAEPGFPEATPQADTTDKLTRLYGAAHLNFTDRLKAVVGASAMWLTTSGESYGVDAGRDASKVSPYAGLVFDLTRHISLYGSYTNIFNPQSEVDINRQRLDPAKGSSIEGGVKTEWLNGHLYATAALFRAKQKGLAEYAGILDNGDSYYTGVDTTSKGFEVEVAGRITDNWTLSGGYTGLDIEDQNGADTRTYLPTKSFKLASTYTVPDLRNFQIGAQMRWQNDITSTDSSVQAYGGVDGDVVIRQKGYAIVDMTAAIDVVDHVRARVNVRNVTDHKYLNSLIWGQAFYAAPRSVLFSLEVNY</sequence>
<feature type="domain" description="TonB-dependent receptor plug" evidence="8">
    <location>
        <begin position="59"/>
        <end position="157"/>
    </location>
</feature>
<keyword evidence="10" id="KW-1185">Reference proteome</keyword>
<dbReference type="Pfam" id="PF07715">
    <property type="entry name" value="Plug"/>
    <property type="match status" value="1"/>
</dbReference>
<keyword evidence="4" id="KW-1134">Transmembrane beta strand</keyword>
<keyword evidence="4" id="KW-0998">Cell outer membrane</keyword>
<feature type="domain" description="TonB-dependent receptor-like beta-barrel" evidence="7">
    <location>
        <begin position="264"/>
        <end position="675"/>
    </location>
</feature>
<comment type="subcellular location">
    <subcellularLocation>
        <location evidence="4">Cell outer membrane</location>
        <topology evidence="4">Multi-pass membrane protein</topology>
    </subcellularLocation>
</comment>
<dbReference type="EMBL" id="JAHWZX010000020">
    <property type="protein sequence ID" value="MBW4332184.1"/>
    <property type="molecule type" value="Genomic_DNA"/>
</dbReference>
<evidence type="ECO:0000256" key="3">
    <source>
        <dbReference type="ARBA" id="ARBA00023170"/>
    </source>
</evidence>
<feature type="chain" id="PRO_5047291513" evidence="6">
    <location>
        <begin position="24"/>
        <end position="705"/>
    </location>
</feature>